<reference evidence="3 4" key="1">
    <citation type="submission" date="2024-08" db="EMBL/GenBank/DDBJ databases">
        <authorList>
            <person name="Cucini C."/>
            <person name="Frati F."/>
        </authorList>
    </citation>
    <scope>NUCLEOTIDE SEQUENCE [LARGE SCALE GENOMIC DNA]</scope>
</reference>
<evidence type="ECO:0000313" key="3">
    <source>
        <dbReference type="EMBL" id="CAL8068092.1"/>
    </source>
</evidence>
<dbReference type="Proteomes" id="UP001642540">
    <property type="component" value="Unassembled WGS sequence"/>
</dbReference>
<organism evidence="3 4">
    <name type="scientific">Orchesella dallaii</name>
    <dbReference type="NCBI Taxonomy" id="48710"/>
    <lineage>
        <taxon>Eukaryota</taxon>
        <taxon>Metazoa</taxon>
        <taxon>Ecdysozoa</taxon>
        <taxon>Arthropoda</taxon>
        <taxon>Hexapoda</taxon>
        <taxon>Collembola</taxon>
        <taxon>Entomobryomorpha</taxon>
        <taxon>Entomobryoidea</taxon>
        <taxon>Orchesellidae</taxon>
        <taxon>Orchesellinae</taxon>
        <taxon>Orchesella</taxon>
    </lineage>
</organism>
<feature type="signal peptide" evidence="1">
    <location>
        <begin position="1"/>
        <end position="22"/>
    </location>
</feature>
<keyword evidence="1" id="KW-0732">Signal</keyword>
<comment type="caution">
    <text evidence="3">The sequence shown here is derived from an EMBL/GenBank/DDBJ whole genome shotgun (WGS) entry which is preliminary data.</text>
</comment>
<evidence type="ECO:0000256" key="1">
    <source>
        <dbReference type="SAM" id="SignalP"/>
    </source>
</evidence>
<protein>
    <recommendedName>
        <fullName evidence="2">CRAL-TRIO domain-containing protein</fullName>
    </recommendedName>
</protein>
<dbReference type="SMART" id="SM00516">
    <property type="entry name" value="SEC14"/>
    <property type="match status" value="1"/>
</dbReference>
<dbReference type="InterPro" id="IPR051064">
    <property type="entry name" value="SEC14/CRAL-TRIO_domain"/>
</dbReference>
<gene>
    <name evidence="3" type="ORF">ODALV1_LOCUS107</name>
</gene>
<proteinExistence type="predicted"/>
<evidence type="ECO:0000259" key="2">
    <source>
        <dbReference type="PROSITE" id="PS50191"/>
    </source>
</evidence>
<dbReference type="PANTHER" id="PTHR23324">
    <property type="entry name" value="SEC14 RELATED PROTEIN"/>
    <property type="match status" value="1"/>
</dbReference>
<dbReference type="SUPFAM" id="SSF52087">
    <property type="entry name" value="CRAL/TRIO domain"/>
    <property type="match status" value="1"/>
</dbReference>
<dbReference type="CDD" id="cd00170">
    <property type="entry name" value="SEC14"/>
    <property type="match status" value="1"/>
</dbReference>
<dbReference type="Pfam" id="PF00650">
    <property type="entry name" value="CRAL_TRIO"/>
    <property type="match status" value="1"/>
</dbReference>
<dbReference type="InterPro" id="IPR036865">
    <property type="entry name" value="CRAL-TRIO_dom_sf"/>
</dbReference>
<dbReference type="InterPro" id="IPR036273">
    <property type="entry name" value="CRAL/TRIO_N_dom_sf"/>
</dbReference>
<sequence length="277" mass="31970">MDGVKILFVLNFLGTLIALGKSEDNAIDRDVLLTLKQKQALDAFKYRISPILPHDYMKEDIYLVRWLRARNFNIPQAEDMLKTHLRWRKATNMDRLRMKDFADISSKYPVYVDTFDKNGAPVIIAANGQWDLREAHLTGNGQRLLLFIDKAMDEAASLIRKAQQEGKNVTRFHWVLNQEGFNLIQHGCPRCFLSIVHFLNSYENNFPGLMDKLIVINAPRSIQVVAPIVRATSSTFESRVQLFSTNKAEWVKYLLEFIDEDQLTEEYGGSRVRQSES</sequence>
<name>A0ABP1PHN2_9HEXA</name>
<dbReference type="InterPro" id="IPR001251">
    <property type="entry name" value="CRAL-TRIO_dom"/>
</dbReference>
<feature type="chain" id="PRO_5046727078" description="CRAL-TRIO domain-containing protein" evidence="1">
    <location>
        <begin position="23"/>
        <end position="277"/>
    </location>
</feature>
<dbReference type="EMBL" id="CAXLJM020000001">
    <property type="protein sequence ID" value="CAL8068092.1"/>
    <property type="molecule type" value="Genomic_DNA"/>
</dbReference>
<dbReference type="InterPro" id="IPR011074">
    <property type="entry name" value="CRAL/TRIO_N_dom"/>
</dbReference>
<dbReference type="SMART" id="SM01100">
    <property type="entry name" value="CRAL_TRIO_N"/>
    <property type="match status" value="1"/>
</dbReference>
<accession>A0ABP1PHN2</accession>
<feature type="domain" description="CRAL-TRIO" evidence="2">
    <location>
        <begin position="100"/>
        <end position="275"/>
    </location>
</feature>
<evidence type="ECO:0000313" key="4">
    <source>
        <dbReference type="Proteomes" id="UP001642540"/>
    </source>
</evidence>
<keyword evidence="4" id="KW-1185">Reference proteome</keyword>
<dbReference type="PANTHER" id="PTHR23324:SF83">
    <property type="entry name" value="SEC14-LIKE PROTEIN 2"/>
    <property type="match status" value="1"/>
</dbReference>
<dbReference type="SUPFAM" id="SSF46938">
    <property type="entry name" value="CRAL/TRIO N-terminal domain"/>
    <property type="match status" value="1"/>
</dbReference>
<dbReference type="Gene3D" id="3.40.525.10">
    <property type="entry name" value="CRAL-TRIO lipid binding domain"/>
    <property type="match status" value="1"/>
</dbReference>
<dbReference type="PROSITE" id="PS50191">
    <property type="entry name" value="CRAL_TRIO"/>
    <property type="match status" value="1"/>
</dbReference>